<evidence type="ECO:0000256" key="1">
    <source>
        <dbReference type="SAM" id="SignalP"/>
    </source>
</evidence>
<reference evidence="2 3" key="1">
    <citation type="journal article" date="2019" name="Emerg. Microbes Infect.">
        <title>Comprehensive subspecies identification of 175 nontuberculous mycobacteria species based on 7547 genomic profiles.</title>
        <authorList>
            <person name="Matsumoto Y."/>
            <person name="Kinjo T."/>
            <person name="Motooka D."/>
            <person name="Nabeya D."/>
            <person name="Jung N."/>
            <person name="Uechi K."/>
            <person name="Horii T."/>
            <person name="Iida T."/>
            <person name="Fujita J."/>
            <person name="Nakamura S."/>
        </authorList>
    </citation>
    <scope>NUCLEOTIDE SEQUENCE [LARGE SCALE GENOMIC DNA]</scope>
    <source>
        <strain evidence="2 3">JCM 17322</strain>
    </source>
</reference>
<feature type="chain" id="PRO_5029802883" description="PE family protein" evidence="1">
    <location>
        <begin position="28"/>
        <end position="65"/>
    </location>
</feature>
<dbReference type="AlphaFoldDB" id="A0A7I9Y296"/>
<keyword evidence="3" id="KW-1185">Reference proteome</keyword>
<sequence>MVRGFGVGAAAAGLVAAAGATAPGAQADILDVIIDPIIDPMMSALSAGMSDLGGAAAALGVGGAG</sequence>
<feature type="signal peptide" evidence="1">
    <location>
        <begin position="1"/>
        <end position="27"/>
    </location>
</feature>
<keyword evidence="1" id="KW-0732">Signal</keyword>
<dbReference type="EMBL" id="BLKW01000004">
    <property type="protein sequence ID" value="GFG76202.1"/>
    <property type="molecule type" value="Genomic_DNA"/>
</dbReference>
<comment type="caution">
    <text evidence="2">The sequence shown here is derived from an EMBL/GenBank/DDBJ whole genome shotgun (WGS) entry which is preliminary data.</text>
</comment>
<name>A0A7I9Y296_9MYCO</name>
<proteinExistence type="predicted"/>
<evidence type="ECO:0000313" key="2">
    <source>
        <dbReference type="EMBL" id="GFG76202.1"/>
    </source>
</evidence>
<protein>
    <recommendedName>
        <fullName evidence="4">PE family protein</fullName>
    </recommendedName>
</protein>
<organism evidence="2 3">
    <name type="scientific">Mycobacterium botniense</name>
    <dbReference type="NCBI Taxonomy" id="84962"/>
    <lineage>
        <taxon>Bacteria</taxon>
        <taxon>Bacillati</taxon>
        <taxon>Actinomycetota</taxon>
        <taxon>Actinomycetes</taxon>
        <taxon>Mycobacteriales</taxon>
        <taxon>Mycobacteriaceae</taxon>
        <taxon>Mycobacterium</taxon>
    </lineage>
</organism>
<dbReference type="Proteomes" id="UP000465361">
    <property type="component" value="Unassembled WGS sequence"/>
</dbReference>
<accession>A0A7I9Y296</accession>
<evidence type="ECO:0000313" key="3">
    <source>
        <dbReference type="Proteomes" id="UP000465361"/>
    </source>
</evidence>
<evidence type="ECO:0008006" key="4">
    <source>
        <dbReference type="Google" id="ProtNLM"/>
    </source>
</evidence>
<gene>
    <name evidence="2" type="ORF">MBOT_35670</name>
</gene>